<evidence type="ECO:0000313" key="1">
    <source>
        <dbReference type="Proteomes" id="UP000515151"/>
    </source>
</evidence>
<evidence type="ECO:0000313" key="2">
    <source>
        <dbReference type="RefSeq" id="XP_031398018.1"/>
    </source>
</evidence>
<proteinExistence type="predicted"/>
<dbReference type="Proteomes" id="UP000515151">
    <property type="component" value="Chromosome 5"/>
</dbReference>
<dbReference type="InterPro" id="IPR011990">
    <property type="entry name" value="TPR-like_helical_dom_sf"/>
</dbReference>
<organism evidence="1 2">
    <name type="scientific">Punica granatum</name>
    <name type="common">Pomegranate</name>
    <dbReference type="NCBI Taxonomy" id="22663"/>
    <lineage>
        <taxon>Eukaryota</taxon>
        <taxon>Viridiplantae</taxon>
        <taxon>Streptophyta</taxon>
        <taxon>Embryophyta</taxon>
        <taxon>Tracheophyta</taxon>
        <taxon>Spermatophyta</taxon>
        <taxon>Magnoliopsida</taxon>
        <taxon>eudicotyledons</taxon>
        <taxon>Gunneridae</taxon>
        <taxon>Pentapetalae</taxon>
        <taxon>rosids</taxon>
        <taxon>malvids</taxon>
        <taxon>Myrtales</taxon>
        <taxon>Lythraceae</taxon>
        <taxon>Punica</taxon>
    </lineage>
</organism>
<dbReference type="Gene3D" id="1.25.40.10">
    <property type="entry name" value="Tetratricopeptide repeat domain"/>
    <property type="match status" value="1"/>
</dbReference>
<keyword evidence="1" id="KW-1185">Reference proteome</keyword>
<accession>A0A6P8DZZ3</accession>
<dbReference type="GeneID" id="116208628"/>
<reference evidence="2" key="2">
    <citation type="submission" date="2025-08" db="UniProtKB">
        <authorList>
            <consortium name="RefSeq"/>
        </authorList>
    </citation>
    <scope>IDENTIFICATION</scope>
    <source>
        <tissue evidence="2">Leaf</tissue>
    </source>
</reference>
<dbReference type="PANTHER" id="PTHR47868">
    <property type="entry name" value="OS05G0457700 PROTEIN"/>
    <property type="match status" value="1"/>
</dbReference>
<gene>
    <name evidence="2" type="primary">LOC116208628</name>
</gene>
<dbReference type="RefSeq" id="XP_031398018.1">
    <property type="nucleotide sequence ID" value="XM_031542158.1"/>
</dbReference>
<protein>
    <submittedName>
        <fullName evidence="2">Uncharacterized protein LOC116208628</fullName>
    </submittedName>
</protein>
<reference evidence="1" key="1">
    <citation type="journal article" date="2020" name="Plant Biotechnol. J.">
        <title>The pomegranate (Punica granatum L.) draft genome dissects genetic divergence between soft- and hard-seeded cultivars.</title>
        <authorList>
            <person name="Luo X."/>
            <person name="Li H."/>
            <person name="Wu Z."/>
            <person name="Yao W."/>
            <person name="Zhao P."/>
            <person name="Cao D."/>
            <person name="Yu H."/>
            <person name="Li K."/>
            <person name="Poudel K."/>
            <person name="Zhao D."/>
            <person name="Zhang F."/>
            <person name="Xia X."/>
            <person name="Chen L."/>
            <person name="Wang Q."/>
            <person name="Jing D."/>
            <person name="Cao S."/>
        </authorList>
    </citation>
    <scope>NUCLEOTIDE SEQUENCE [LARGE SCALE GENOMIC DNA]</scope>
    <source>
        <strain evidence="1">cv. Tunisia</strain>
    </source>
</reference>
<dbReference type="PANTHER" id="PTHR47868:SF2">
    <property type="entry name" value="OS05G0457700 PROTEIN"/>
    <property type="match status" value="1"/>
</dbReference>
<name>A0A6P8DZZ3_PUNGR</name>
<sequence length="432" mass="46339">MFGVGAKLLRSATTVSRAARAATARQLPSPLFPSSPSRLVHGDKINVPDANPVALQMINYALSHARSQKSDDSYSQGMLVLEQCLSNQLSEGRDAENSRGLVLLAMSTILSERGDFDGAMEKLRVIEGLKNSSLGVRVAAIEALIGLNLELGQDDASSVLADKCLELLAEEPIESGSAGSMISARAKAVKGLVELVHGDLDSAGSYFQGSDGDKYSTGSVALSYGQFLHSTMNFLLAKEIYQKVIQGTSENEGLADAHLAACNMIPEEVALGATCALGQLESHLGNFGDAEEILTKALTKTEEYFGSYHPKVGVVLTCIALMFRWKAMKDRSSSLLVQEGLFRRATDLLKAPALDSKGTETKAGRRDVIALARGGYAEALCVQQNRNAEGEKLKSWAESAWKNHRLSLSEALDWPGPSSHLPIIDSRTSRVL</sequence>
<dbReference type="AlphaFoldDB" id="A0A6P8DZZ3"/>
<dbReference type="OrthoDB" id="1892356at2759"/>
<dbReference type="GO" id="GO:0005739">
    <property type="term" value="C:mitochondrion"/>
    <property type="evidence" value="ECO:0007669"/>
    <property type="project" value="TreeGrafter"/>
</dbReference>